<accession>A0A0A2MRX2</accession>
<keyword evidence="1" id="KW-0732">Signal</keyword>
<feature type="chain" id="PRO_5001992734" description="DUF6268 domain-containing protein" evidence="1">
    <location>
        <begin position="19"/>
        <end position="287"/>
    </location>
</feature>
<dbReference type="STRING" id="1121898.GCA_000422725_01690"/>
<dbReference type="Pfam" id="PF19783">
    <property type="entry name" value="DUF6268"/>
    <property type="match status" value="1"/>
</dbReference>
<keyword evidence="4" id="KW-1185">Reference proteome</keyword>
<evidence type="ECO:0000313" key="3">
    <source>
        <dbReference type="EMBL" id="KGO94168.1"/>
    </source>
</evidence>
<dbReference type="InterPro" id="IPR046235">
    <property type="entry name" value="DUF6268"/>
</dbReference>
<feature type="domain" description="DUF6268" evidence="2">
    <location>
        <begin position="82"/>
        <end position="284"/>
    </location>
</feature>
<dbReference type="OrthoDB" id="1114906at2"/>
<evidence type="ECO:0000256" key="1">
    <source>
        <dbReference type="SAM" id="SignalP"/>
    </source>
</evidence>
<name>A0A0A2MRX2_9FLAO</name>
<reference evidence="3 4" key="1">
    <citation type="submission" date="2013-09" db="EMBL/GenBank/DDBJ databases">
        <authorList>
            <person name="Zeng Z."/>
            <person name="Chen C."/>
        </authorList>
    </citation>
    <scope>NUCLEOTIDE SEQUENCE [LARGE SCALE GENOMIC DNA]</scope>
    <source>
        <strain evidence="3 4">WB 4.1-42</strain>
    </source>
</reference>
<dbReference type="Proteomes" id="UP000030111">
    <property type="component" value="Unassembled WGS sequence"/>
</dbReference>
<evidence type="ECO:0000259" key="2">
    <source>
        <dbReference type="Pfam" id="PF19783"/>
    </source>
</evidence>
<proteinExistence type="predicted"/>
<comment type="caution">
    <text evidence="3">The sequence shown here is derived from an EMBL/GenBank/DDBJ whole genome shotgun (WGS) entry which is preliminary data.</text>
</comment>
<sequence length="287" mass="32002">MYRLFAALLLLVTGAGYSQEITNSFKYDYTTQHNSGSTSFTRHFAQFNYTQHFAESKLLYTAGVSLYNVESNRLTTPFNGSTIEGITSLKVGVSYLFKIGGTWEGVASLTPELNTNFEGAGIKDIYPGFFVGVTKTTTGNRPSTLTMGVGYKGYFGKYRFMPIINYYKKVNEKISYNLGIPATEFAYKLGTRHTLKSVVFADAIYTKIGGDNYVNDGLQGNNAAKINTLEMLTVNAGLEYNYLSADGWIGTLKTGYSFYNNLEFNNTNINFNNSLYISIGFKYNLNF</sequence>
<gene>
    <name evidence="3" type="ORF">Q766_04350</name>
</gene>
<protein>
    <recommendedName>
        <fullName evidence="2">DUF6268 domain-containing protein</fullName>
    </recommendedName>
</protein>
<dbReference type="AlphaFoldDB" id="A0A0A2MRX2"/>
<organism evidence="3 4">
    <name type="scientific">Flavobacterium subsaxonicum WB 4.1-42 = DSM 21790</name>
    <dbReference type="NCBI Taxonomy" id="1121898"/>
    <lineage>
        <taxon>Bacteria</taxon>
        <taxon>Pseudomonadati</taxon>
        <taxon>Bacteroidota</taxon>
        <taxon>Flavobacteriia</taxon>
        <taxon>Flavobacteriales</taxon>
        <taxon>Flavobacteriaceae</taxon>
        <taxon>Flavobacterium</taxon>
    </lineage>
</organism>
<dbReference type="eggNOG" id="ENOG502ZAC6">
    <property type="taxonomic scope" value="Bacteria"/>
</dbReference>
<dbReference type="RefSeq" id="WP_026990549.1">
    <property type="nucleotide sequence ID" value="NZ_AUGP01000017.1"/>
</dbReference>
<evidence type="ECO:0000313" key="4">
    <source>
        <dbReference type="Proteomes" id="UP000030111"/>
    </source>
</evidence>
<dbReference type="EMBL" id="JRLY01000002">
    <property type="protein sequence ID" value="KGO94168.1"/>
    <property type="molecule type" value="Genomic_DNA"/>
</dbReference>
<feature type="signal peptide" evidence="1">
    <location>
        <begin position="1"/>
        <end position="18"/>
    </location>
</feature>